<comment type="caution">
    <text evidence="3">The sequence shown here is derived from an EMBL/GenBank/DDBJ whole genome shotgun (WGS) entry which is preliminary data.</text>
</comment>
<evidence type="ECO:0000313" key="3">
    <source>
        <dbReference type="EMBL" id="KAF8444814.1"/>
    </source>
</evidence>
<sequence length="146" mass="16281">MTHSHSLLLRLILRLSRECSASKFEPMFLSTQQCPSTTSPSFRVPRFLQPFKILIVSSTFANVNAFTPSRARFANTSDFSRKKPSNTSIVTLLRQLCRPLQSPHYHSDLVEQPAPRTSAAPPLPPPYLHDDNIPTACTCLLSSTPT</sequence>
<gene>
    <name evidence="3" type="ORF">L210DRAFT_3047668</name>
</gene>
<dbReference type="Proteomes" id="UP001194468">
    <property type="component" value="Unassembled WGS sequence"/>
</dbReference>
<organism evidence="3 4">
    <name type="scientific">Boletus edulis BED1</name>
    <dbReference type="NCBI Taxonomy" id="1328754"/>
    <lineage>
        <taxon>Eukaryota</taxon>
        <taxon>Fungi</taxon>
        <taxon>Dikarya</taxon>
        <taxon>Basidiomycota</taxon>
        <taxon>Agaricomycotina</taxon>
        <taxon>Agaricomycetes</taxon>
        <taxon>Agaricomycetidae</taxon>
        <taxon>Boletales</taxon>
        <taxon>Boletineae</taxon>
        <taxon>Boletaceae</taxon>
        <taxon>Boletoideae</taxon>
        <taxon>Boletus</taxon>
    </lineage>
</organism>
<evidence type="ECO:0000256" key="2">
    <source>
        <dbReference type="SAM" id="SignalP"/>
    </source>
</evidence>
<evidence type="ECO:0000256" key="1">
    <source>
        <dbReference type="SAM" id="MobiDB-lite"/>
    </source>
</evidence>
<feature type="signal peptide" evidence="2">
    <location>
        <begin position="1"/>
        <end position="21"/>
    </location>
</feature>
<proteinExistence type="predicted"/>
<feature type="chain" id="PRO_5042220910" evidence="2">
    <location>
        <begin position="22"/>
        <end position="146"/>
    </location>
</feature>
<accession>A0AAD4C0F2</accession>
<dbReference type="AlphaFoldDB" id="A0AAD4C0F2"/>
<dbReference type="EMBL" id="WHUW01000006">
    <property type="protein sequence ID" value="KAF8444814.1"/>
    <property type="molecule type" value="Genomic_DNA"/>
</dbReference>
<name>A0AAD4C0F2_BOLED</name>
<protein>
    <submittedName>
        <fullName evidence="3">Uncharacterized protein</fullName>
    </submittedName>
</protein>
<evidence type="ECO:0000313" key="4">
    <source>
        <dbReference type="Proteomes" id="UP001194468"/>
    </source>
</evidence>
<reference evidence="3" key="2">
    <citation type="journal article" date="2020" name="Nat. Commun.">
        <title>Large-scale genome sequencing of mycorrhizal fungi provides insights into the early evolution of symbiotic traits.</title>
        <authorList>
            <person name="Miyauchi S."/>
            <person name="Kiss E."/>
            <person name="Kuo A."/>
            <person name="Drula E."/>
            <person name="Kohler A."/>
            <person name="Sanchez-Garcia M."/>
            <person name="Morin E."/>
            <person name="Andreopoulos B."/>
            <person name="Barry K.W."/>
            <person name="Bonito G."/>
            <person name="Buee M."/>
            <person name="Carver A."/>
            <person name="Chen C."/>
            <person name="Cichocki N."/>
            <person name="Clum A."/>
            <person name="Culley D."/>
            <person name="Crous P.W."/>
            <person name="Fauchery L."/>
            <person name="Girlanda M."/>
            <person name="Hayes R.D."/>
            <person name="Keri Z."/>
            <person name="LaButti K."/>
            <person name="Lipzen A."/>
            <person name="Lombard V."/>
            <person name="Magnuson J."/>
            <person name="Maillard F."/>
            <person name="Murat C."/>
            <person name="Nolan M."/>
            <person name="Ohm R.A."/>
            <person name="Pangilinan J."/>
            <person name="Pereira M.F."/>
            <person name="Perotto S."/>
            <person name="Peter M."/>
            <person name="Pfister S."/>
            <person name="Riley R."/>
            <person name="Sitrit Y."/>
            <person name="Stielow J.B."/>
            <person name="Szollosi G."/>
            <person name="Zifcakova L."/>
            <person name="Stursova M."/>
            <person name="Spatafora J.W."/>
            <person name="Tedersoo L."/>
            <person name="Vaario L.M."/>
            <person name="Yamada A."/>
            <person name="Yan M."/>
            <person name="Wang P."/>
            <person name="Xu J."/>
            <person name="Bruns T."/>
            <person name="Baldrian P."/>
            <person name="Vilgalys R."/>
            <person name="Dunand C."/>
            <person name="Henrissat B."/>
            <person name="Grigoriev I.V."/>
            <person name="Hibbett D."/>
            <person name="Nagy L.G."/>
            <person name="Martin F.M."/>
        </authorList>
    </citation>
    <scope>NUCLEOTIDE SEQUENCE</scope>
    <source>
        <strain evidence="3">BED1</strain>
    </source>
</reference>
<keyword evidence="2" id="KW-0732">Signal</keyword>
<reference evidence="3" key="1">
    <citation type="submission" date="2019-10" db="EMBL/GenBank/DDBJ databases">
        <authorList>
            <consortium name="DOE Joint Genome Institute"/>
            <person name="Kuo A."/>
            <person name="Miyauchi S."/>
            <person name="Kiss E."/>
            <person name="Drula E."/>
            <person name="Kohler A."/>
            <person name="Sanchez-Garcia M."/>
            <person name="Andreopoulos B."/>
            <person name="Barry K.W."/>
            <person name="Bonito G."/>
            <person name="Buee M."/>
            <person name="Carver A."/>
            <person name="Chen C."/>
            <person name="Cichocki N."/>
            <person name="Clum A."/>
            <person name="Culley D."/>
            <person name="Crous P.W."/>
            <person name="Fauchery L."/>
            <person name="Girlanda M."/>
            <person name="Hayes R."/>
            <person name="Keri Z."/>
            <person name="LaButti K."/>
            <person name="Lipzen A."/>
            <person name="Lombard V."/>
            <person name="Magnuson J."/>
            <person name="Maillard F."/>
            <person name="Morin E."/>
            <person name="Murat C."/>
            <person name="Nolan M."/>
            <person name="Ohm R."/>
            <person name="Pangilinan J."/>
            <person name="Pereira M."/>
            <person name="Perotto S."/>
            <person name="Peter M."/>
            <person name="Riley R."/>
            <person name="Sitrit Y."/>
            <person name="Stielow B."/>
            <person name="Szollosi G."/>
            <person name="Zifcakova L."/>
            <person name="Stursova M."/>
            <person name="Spatafora J.W."/>
            <person name="Tedersoo L."/>
            <person name="Vaario L.-M."/>
            <person name="Yamada A."/>
            <person name="Yan M."/>
            <person name="Wang P."/>
            <person name="Xu J."/>
            <person name="Bruns T."/>
            <person name="Baldrian P."/>
            <person name="Vilgalys R."/>
            <person name="Henrissat B."/>
            <person name="Grigoriev I.V."/>
            <person name="Hibbett D."/>
            <person name="Nagy L.G."/>
            <person name="Martin F.M."/>
        </authorList>
    </citation>
    <scope>NUCLEOTIDE SEQUENCE</scope>
    <source>
        <strain evidence="3">BED1</strain>
    </source>
</reference>
<keyword evidence="4" id="KW-1185">Reference proteome</keyword>
<feature type="region of interest" description="Disordered" evidence="1">
    <location>
        <begin position="107"/>
        <end position="127"/>
    </location>
</feature>